<name>A0ABV2HE53_9HYPH</name>
<comment type="caution">
    <text evidence="2">The sequence shown here is derived from an EMBL/GenBank/DDBJ whole genome shotgun (WGS) entry which is preliminary data.</text>
</comment>
<keyword evidence="3" id="KW-1185">Reference proteome</keyword>
<reference evidence="2 3" key="1">
    <citation type="submission" date="2024-06" db="EMBL/GenBank/DDBJ databases">
        <title>Genomic Encyclopedia of Type Strains, Phase IV (KMG-IV): sequencing the most valuable type-strain genomes for metagenomic binning, comparative biology and taxonomic classification.</title>
        <authorList>
            <person name="Goeker M."/>
        </authorList>
    </citation>
    <scope>NUCLEOTIDE SEQUENCE [LARGE SCALE GENOMIC DNA]</scope>
    <source>
        <strain evidence="2 3">DSM 105042</strain>
    </source>
</reference>
<evidence type="ECO:0000313" key="2">
    <source>
        <dbReference type="EMBL" id="MET3588677.1"/>
    </source>
</evidence>
<dbReference type="EMBL" id="JBEPLJ010000030">
    <property type="protein sequence ID" value="MET3588677.1"/>
    <property type="molecule type" value="Genomic_DNA"/>
</dbReference>
<keyword evidence="1" id="KW-0732">Signal</keyword>
<protein>
    <recommendedName>
        <fullName evidence="4">Peptidase inhibitor I78 family protein</fullName>
    </recommendedName>
</protein>
<dbReference type="Gene3D" id="3.30.10.10">
    <property type="entry name" value="Trypsin Inhibitor V, subunit A"/>
    <property type="match status" value="1"/>
</dbReference>
<proteinExistence type="predicted"/>
<evidence type="ECO:0000256" key="1">
    <source>
        <dbReference type="SAM" id="SignalP"/>
    </source>
</evidence>
<evidence type="ECO:0008006" key="4">
    <source>
        <dbReference type="Google" id="ProtNLM"/>
    </source>
</evidence>
<dbReference type="PROSITE" id="PS51257">
    <property type="entry name" value="PROKAR_LIPOPROTEIN"/>
    <property type="match status" value="1"/>
</dbReference>
<dbReference type="RefSeq" id="WP_281433407.1">
    <property type="nucleotide sequence ID" value="NZ_JALJRA010000018.1"/>
</dbReference>
<dbReference type="InterPro" id="IPR021719">
    <property type="entry name" value="Prot_inh_I78"/>
</dbReference>
<evidence type="ECO:0000313" key="3">
    <source>
        <dbReference type="Proteomes" id="UP001549031"/>
    </source>
</evidence>
<dbReference type="Pfam" id="PF11720">
    <property type="entry name" value="Inhibitor_I78"/>
    <property type="match status" value="1"/>
</dbReference>
<sequence>MFKGSKLISILLAGCGSVILASCSAETVSTAPAIGPCNAEAAQSLVGKAKPTDAEAMQLTNSRTVRQIEPGQPVTQDFREDRVTIETDPVSGRVVSARCG</sequence>
<accession>A0ABV2HE53</accession>
<organism evidence="2 3">
    <name type="scientific">Pseudorhizobium tarimense</name>
    <dbReference type="NCBI Taxonomy" id="1079109"/>
    <lineage>
        <taxon>Bacteria</taxon>
        <taxon>Pseudomonadati</taxon>
        <taxon>Pseudomonadota</taxon>
        <taxon>Alphaproteobacteria</taxon>
        <taxon>Hyphomicrobiales</taxon>
        <taxon>Rhizobiaceae</taxon>
        <taxon>Rhizobium/Agrobacterium group</taxon>
        <taxon>Pseudorhizobium</taxon>
    </lineage>
</organism>
<feature type="chain" id="PRO_5046789367" description="Peptidase inhibitor I78 family protein" evidence="1">
    <location>
        <begin position="22"/>
        <end position="100"/>
    </location>
</feature>
<dbReference type="Proteomes" id="UP001549031">
    <property type="component" value="Unassembled WGS sequence"/>
</dbReference>
<feature type="signal peptide" evidence="1">
    <location>
        <begin position="1"/>
        <end position="21"/>
    </location>
</feature>
<gene>
    <name evidence="2" type="ORF">ABID21_004815</name>
</gene>